<dbReference type="RefSeq" id="WP_165358534.1">
    <property type="nucleotide sequence ID" value="NZ_ML142902.1"/>
</dbReference>
<dbReference type="AlphaFoldDB" id="A0A2P8E0V8"/>
<keyword evidence="1" id="KW-0812">Transmembrane</keyword>
<keyword evidence="2" id="KW-0489">Methyltransferase</keyword>
<evidence type="ECO:0000256" key="1">
    <source>
        <dbReference type="SAM" id="Phobius"/>
    </source>
</evidence>
<keyword evidence="1" id="KW-0472">Membrane</keyword>
<dbReference type="Proteomes" id="UP000243528">
    <property type="component" value="Unassembled WGS sequence"/>
</dbReference>
<reference evidence="2 3" key="1">
    <citation type="submission" date="2018-03" db="EMBL/GenBank/DDBJ databases">
        <title>Genomic Encyclopedia of Archaeal and Bacterial Type Strains, Phase II (KMG-II): from individual species to whole genera.</title>
        <authorList>
            <person name="Goeker M."/>
        </authorList>
    </citation>
    <scope>NUCLEOTIDE SEQUENCE [LARGE SCALE GENOMIC DNA]</scope>
    <source>
        <strain evidence="2 3">DSM 45211</strain>
    </source>
</reference>
<dbReference type="GO" id="GO:0032259">
    <property type="term" value="P:methylation"/>
    <property type="evidence" value="ECO:0007669"/>
    <property type="project" value="UniProtKB-KW"/>
</dbReference>
<evidence type="ECO:0000313" key="3">
    <source>
        <dbReference type="Proteomes" id="UP000243528"/>
    </source>
</evidence>
<protein>
    <submittedName>
        <fullName evidence="2">Methyltransferase family protein</fullName>
    </submittedName>
</protein>
<dbReference type="EMBL" id="PYGE01000008">
    <property type="protein sequence ID" value="PSL03100.1"/>
    <property type="molecule type" value="Genomic_DNA"/>
</dbReference>
<keyword evidence="1" id="KW-1133">Transmembrane helix</keyword>
<sequence length="415" mass="44714">MTSRQLTAVAAAAVLGLLVAVAGLAGSTDLAVGGLGLLLAGIFVVLMDVRRRQGEVARRLRDVARQQSRDAGKINRLKKLPDKVGASADEAARSLSTAFAAAADRVEAAGEKAATGIAQERLAAAERHVRLVDEFGRVHEEIIGVRGDLGGVRADLMGARDDVRDGVDRVRGTVTDVRDATVAKIDEAEQAGKRRQVMIREHIARLEYEPVRQVQALLQLVERVDARAPLPQTGGWAMEPTTLLRLVNLVERERPAMIVECGSGASTVWLAYAVRALGAGRVVALEHDERFAAETRRLLDEHGLSEVAEVRTAALTDLELGRESFVWYDRDAVADIKDIELLVVDGPPRSSGPQARYPAVPVLAPVLAPGAKIVVDDVDRSEEQEATEAWLAQTPGLTREGEPVDRAAMLTYRPA</sequence>
<evidence type="ECO:0000313" key="2">
    <source>
        <dbReference type="EMBL" id="PSL03100.1"/>
    </source>
</evidence>
<dbReference type="SUPFAM" id="SSF53335">
    <property type="entry name" value="S-adenosyl-L-methionine-dependent methyltransferases"/>
    <property type="match status" value="1"/>
</dbReference>
<dbReference type="Pfam" id="PF13578">
    <property type="entry name" value="Methyltransf_24"/>
    <property type="match status" value="1"/>
</dbReference>
<comment type="caution">
    <text evidence="2">The sequence shown here is derived from an EMBL/GenBank/DDBJ whole genome shotgun (WGS) entry which is preliminary data.</text>
</comment>
<feature type="transmembrane region" description="Helical" evidence="1">
    <location>
        <begin position="32"/>
        <end position="49"/>
    </location>
</feature>
<dbReference type="GO" id="GO:0008168">
    <property type="term" value="F:methyltransferase activity"/>
    <property type="evidence" value="ECO:0007669"/>
    <property type="project" value="UniProtKB-KW"/>
</dbReference>
<gene>
    <name evidence="2" type="ORF">CLV30_10812</name>
</gene>
<dbReference type="Gene3D" id="3.40.50.150">
    <property type="entry name" value="Vaccinia Virus protein VP39"/>
    <property type="match status" value="1"/>
</dbReference>
<keyword evidence="3" id="KW-1185">Reference proteome</keyword>
<proteinExistence type="predicted"/>
<keyword evidence="2" id="KW-0808">Transferase</keyword>
<accession>A0A2P8E0V8</accession>
<name>A0A2P8E0V8_9ACTN</name>
<organism evidence="2 3">
    <name type="scientific">Haloactinopolyspora alba</name>
    <dbReference type="NCBI Taxonomy" id="648780"/>
    <lineage>
        <taxon>Bacteria</taxon>
        <taxon>Bacillati</taxon>
        <taxon>Actinomycetota</taxon>
        <taxon>Actinomycetes</taxon>
        <taxon>Jiangellales</taxon>
        <taxon>Jiangellaceae</taxon>
        <taxon>Haloactinopolyspora</taxon>
    </lineage>
</organism>
<dbReference type="InterPro" id="IPR029063">
    <property type="entry name" value="SAM-dependent_MTases_sf"/>
</dbReference>